<dbReference type="SUPFAM" id="SSF55729">
    <property type="entry name" value="Acyl-CoA N-acyltransferases (Nat)"/>
    <property type="match status" value="1"/>
</dbReference>
<dbReference type="RefSeq" id="WP_071613101.1">
    <property type="nucleotide sequence ID" value="NZ_CP015756.1"/>
</dbReference>
<dbReference type="OrthoDB" id="9796381at2"/>
<dbReference type="Gene3D" id="3.40.630.30">
    <property type="match status" value="1"/>
</dbReference>
<reference evidence="5" key="1">
    <citation type="journal article" date="2016" name="Front. Microbiol.">
        <title>Complete Genome Sequence of Clostridium estertheticum DSM 8809, a Microbe Identified in Spoiled Vacuum Packed Beef.</title>
        <authorList>
            <person name="Yu Z."/>
            <person name="Gunn L."/>
            <person name="Brennan E."/>
            <person name="Reid R."/>
            <person name="Wall P.G."/>
            <person name="Gaora O.P."/>
            <person name="Hurley D."/>
            <person name="Bolton D."/>
            <person name="Fanning S."/>
        </authorList>
    </citation>
    <scope>NUCLEOTIDE SEQUENCE [LARGE SCALE GENOMIC DNA]</scope>
    <source>
        <strain evidence="5">DSM 8809</strain>
    </source>
</reference>
<dbReference type="STRING" id="1552.A7L45_12375"/>
<dbReference type="InterPro" id="IPR050680">
    <property type="entry name" value="YpeA/RimI_acetyltransf"/>
</dbReference>
<dbReference type="Pfam" id="PF00583">
    <property type="entry name" value="Acetyltransf_1"/>
    <property type="match status" value="1"/>
</dbReference>
<evidence type="ECO:0000313" key="4">
    <source>
        <dbReference type="EMBL" id="APC40811.1"/>
    </source>
</evidence>
<evidence type="ECO:0000313" key="5">
    <source>
        <dbReference type="Proteomes" id="UP000182569"/>
    </source>
</evidence>
<evidence type="ECO:0000259" key="3">
    <source>
        <dbReference type="PROSITE" id="PS51186"/>
    </source>
</evidence>
<evidence type="ECO:0000256" key="1">
    <source>
        <dbReference type="ARBA" id="ARBA00022679"/>
    </source>
</evidence>
<dbReference type="PANTHER" id="PTHR43420">
    <property type="entry name" value="ACETYLTRANSFERASE"/>
    <property type="match status" value="1"/>
</dbReference>
<dbReference type="Proteomes" id="UP000182569">
    <property type="component" value="Chromosome"/>
</dbReference>
<dbReference type="InterPro" id="IPR016181">
    <property type="entry name" value="Acyl_CoA_acyltransferase"/>
</dbReference>
<accession>A0A1J0GHL5</accession>
<feature type="domain" description="N-acetyltransferase" evidence="3">
    <location>
        <begin position="1"/>
        <end position="167"/>
    </location>
</feature>
<evidence type="ECO:0000256" key="2">
    <source>
        <dbReference type="ARBA" id="ARBA00023315"/>
    </source>
</evidence>
<dbReference type="KEGG" id="ceu:A7L45_12375"/>
<gene>
    <name evidence="4" type="ORF">A7L45_12375</name>
</gene>
<sequence>MDFIKGKKKDLSGILDIISNCIKYMESQSIYQWNEFYPNSDIIENDIKSEHCYVLKDDGKYIAYVAINEEQSPEYSQINWSTDGIKVLVIHRLSVHPESQGKGIAKKMLKFIEDVAAKNNYSCIRLDAYSGNETALKLYEDFGYKKVGQVYFPWRDIPFYCYEKNINSFCYAIELQKLSL</sequence>
<dbReference type="GO" id="GO:0016747">
    <property type="term" value="F:acyltransferase activity, transferring groups other than amino-acyl groups"/>
    <property type="evidence" value="ECO:0007669"/>
    <property type="project" value="InterPro"/>
</dbReference>
<protein>
    <submittedName>
        <fullName evidence="4">Acetyltransferase</fullName>
    </submittedName>
</protein>
<dbReference type="InterPro" id="IPR000182">
    <property type="entry name" value="GNAT_dom"/>
</dbReference>
<dbReference type="PANTHER" id="PTHR43420:SF46">
    <property type="entry name" value="ACETYLTRANSFERASE"/>
    <property type="match status" value="1"/>
</dbReference>
<organism evidence="4 5">
    <name type="scientific">Clostridium estertheticum subsp. estertheticum</name>
    <dbReference type="NCBI Taxonomy" id="1552"/>
    <lineage>
        <taxon>Bacteria</taxon>
        <taxon>Bacillati</taxon>
        <taxon>Bacillota</taxon>
        <taxon>Clostridia</taxon>
        <taxon>Eubacteriales</taxon>
        <taxon>Clostridiaceae</taxon>
        <taxon>Clostridium</taxon>
    </lineage>
</organism>
<keyword evidence="2" id="KW-0012">Acyltransferase</keyword>
<keyword evidence="1 4" id="KW-0808">Transferase</keyword>
<dbReference type="AlphaFoldDB" id="A0A1J0GHL5"/>
<dbReference type="CDD" id="cd04301">
    <property type="entry name" value="NAT_SF"/>
    <property type="match status" value="1"/>
</dbReference>
<dbReference type="EMBL" id="CP015756">
    <property type="protein sequence ID" value="APC40811.1"/>
    <property type="molecule type" value="Genomic_DNA"/>
</dbReference>
<proteinExistence type="predicted"/>
<name>A0A1J0GHL5_9CLOT</name>
<dbReference type="PROSITE" id="PS51186">
    <property type="entry name" value="GNAT"/>
    <property type="match status" value="1"/>
</dbReference>
<keyword evidence="5" id="KW-1185">Reference proteome</keyword>